<dbReference type="Proteomes" id="UP001602119">
    <property type="component" value="Unassembled WGS sequence"/>
</dbReference>
<sequence length="48" mass="4803">MRVGSPVLGRIGAFRAVTLASLVDEPDVSDADTGAAGVAFVASLRSAE</sequence>
<reference evidence="1 2" key="1">
    <citation type="submission" date="2024-10" db="EMBL/GenBank/DDBJ databases">
        <title>The Natural Products Discovery Center: Release of the First 8490 Sequenced Strains for Exploring Actinobacteria Biosynthetic Diversity.</title>
        <authorList>
            <person name="Kalkreuter E."/>
            <person name="Kautsar S.A."/>
            <person name="Yang D."/>
            <person name="Bader C.D."/>
            <person name="Teijaro C.N."/>
            <person name="Fluegel L."/>
            <person name="Davis C.M."/>
            <person name="Simpson J.R."/>
            <person name="Lauterbach L."/>
            <person name="Steele A.D."/>
            <person name="Gui C."/>
            <person name="Meng S."/>
            <person name="Li G."/>
            <person name="Viehrig K."/>
            <person name="Ye F."/>
            <person name="Su P."/>
            <person name="Kiefer A.F."/>
            <person name="Nichols A."/>
            <person name="Cepeda A.J."/>
            <person name="Yan W."/>
            <person name="Fan B."/>
            <person name="Jiang Y."/>
            <person name="Adhikari A."/>
            <person name="Zheng C.-J."/>
            <person name="Schuster L."/>
            <person name="Cowan T.M."/>
            <person name="Smanski M.J."/>
            <person name="Chevrette M.G."/>
            <person name="De Carvalho L.P.S."/>
            <person name="Shen B."/>
        </authorList>
    </citation>
    <scope>NUCLEOTIDE SEQUENCE [LARGE SCALE GENOMIC DNA]</scope>
    <source>
        <strain evidence="1 2">NPDC001281</strain>
    </source>
</reference>
<protein>
    <submittedName>
        <fullName evidence="1">Uncharacterized protein</fullName>
    </submittedName>
</protein>
<proteinExistence type="predicted"/>
<name>A0ABW6V4G6_MICFU</name>
<dbReference type="EMBL" id="JBIAXI010000004">
    <property type="protein sequence ID" value="MFF4772764.1"/>
    <property type="molecule type" value="Genomic_DNA"/>
</dbReference>
<evidence type="ECO:0000313" key="1">
    <source>
        <dbReference type="EMBL" id="MFF4772764.1"/>
    </source>
</evidence>
<keyword evidence="2" id="KW-1185">Reference proteome</keyword>
<dbReference type="RefSeq" id="WP_387341214.1">
    <property type="nucleotide sequence ID" value="NZ_JBIAXI010000004.1"/>
</dbReference>
<gene>
    <name evidence="1" type="ORF">ACFY05_07885</name>
</gene>
<accession>A0ABW6V4G6</accession>
<evidence type="ECO:0000313" key="2">
    <source>
        <dbReference type="Proteomes" id="UP001602119"/>
    </source>
</evidence>
<organism evidence="1 2">
    <name type="scientific">Microtetraspora fusca</name>
    <dbReference type="NCBI Taxonomy" id="1997"/>
    <lineage>
        <taxon>Bacteria</taxon>
        <taxon>Bacillati</taxon>
        <taxon>Actinomycetota</taxon>
        <taxon>Actinomycetes</taxon>
        <taxon>Streptosporangiales</taxon>
        <taxon>Streptosporangiaceae</taxon>
        <taxon>Microtetraspora</taxon>
    </lineage>
</organism>
<comment type="caution">
    <text evidence="1">The sequence shown here is derived from an EMBL/GenBank/DDBJ whole genome shotgun (WGS) entry which is preliminary data.</text>
</comment>